<accession>A0A7E4W2N1</accession>
<dbReference type="WBParaSite" id="Pan_g6254.t1">
    <property type="protein sequence ID" value="Pan_g6254.t1"/>
    <property type="gene ID" value="Pan_g6254"/>
</dbReference>
<keyword evidence="2" id="KW-0472">Membrane</keyword>
<reference evidence="4" key="1">
    <citation type="journal article" date="2013" name="Genetics">
        <title>The draft genome and transcriptome of Panagrellus redivivus are shaped by the harsh demands of a free-living lifestyle.</title>
        <authorList>
            <person name="Srinivasan J."/>
            <person name="Dillman A.R."/>
            <person name="Macchietto M.G."/>
            <person name="Heikkinen L."/>
            <person name="Lakso M."/>
            <person name="Fracchia K.M."/>
            <person name="Antoshechkin I."/>
            <person name="Mortazavi A."/>
            <person name="Wong G."/>
            <person name="Sternberg P.W."/>
        </authorList>
    </citation>
    <scope>NUCLEOTIDE SEQUENCE [LARGE SCALE GENOMIC DNA]</scope>
    <source>
        <strain evidence="4">MT8872</strain>
    </source>
</reference>
<evidence type="ECO:0000313" key="5">
    <source>
        <dbReference type="WBParaSite" id="Pan_g6254.t1"/>
    </source>
</evidence>
<feature type="compositionally biased region" description="Low complexity" evidence="1">
    <location>
        <begin position="385"/>
        <end position="394"/>
    </location>
</feature>
<sequence>MGSFYSLCFGFLLLYRISAEIPSKYFKPTKAWQLPSEMRKVLHGDSVDVFHGTETPVPFDIEIHRSLLLVLKVCFNESSNCINEKQEIIFCYRSKSTHKVCEKPEKIDDDDDDNEDDVCGVGRNGFRFRRTNASIDATAIELLGGTRYEFTAKRCAQYTFLPNQDSDTTGVKVDSSPDTYNVCNMDATKTVTAFFQLEVALVAAGGDCRATLEFMNANMILPGSFVPTTTTTEGTTTTEIVTIPPELEAFNDSKNVSEGSLSKRWWIFLIVGIVVLIIVVVLVIGLKWRCIHDRVRGPFRRRIKVTAPVPSTSVNPQVSEETKLPTEGTSVATENVKNAKPAEEAKESPKPNPEVVVVKAAADNDKKPAPAPAEPKKEASKPVEKPASAAPAVEKSPKPKPAAPESNKKPPSSLAAETAMLMPDRKGVVPTKSCYQRSMRAVTAKPIEPPLPLNKTQSFSENEMTADELEYLAFCTSDPGKRFRIFRAAVKTAEKVAETHGYFLNARDPTVPEEEDTWLRVGADNLIKTCIELHGEPLPAIGDSHNEHMEFVATHSMREIYQVALYVELDDATRMYFLQAVIERFKELLKKFPLEELEKCKHPMSLLIQVYKEHPEAFVTKASRNAK</sequence>
<keyword evidence="2" id="KW-1133">Transmembrane helix</keyword>
<feature type="compositionally biased region" description="Polar residues" evidence="1">
    <location>
        <begin position="310"/>
        <end position="319"/>
    </location>
</feature>
<evidence type="ECO:0000256" key="3">
    <source>
        <dbReference type="SAM" id="SignalP"/>
    </source>
</evidence>
<dbReference type="AlphaFoldDB" id="A0A7E4W2N1"/>
<feature type="compositionally biased region" description="Basic and acidic residues" evidence="1">
    <location>
        <begin position="340"/>
        <end position="349"/>
    </location>
</feature>
<protein>
    <submittedName>
        <fullName evidence="5">Uncharacterized protein</fullName>
    </submittedName>
</protein>
<name>A0A7E4W2N1_PANRE</name>
<evidence type="ECO:0000256" key="2">
    <source>
        <dbReference type="SAM" id="Phobius"/>
    </source>
</evidence>
<feature type="transmembrane region" description="Helical" evidence="2">
    <location>
        <begin position="265"/>
        <end position="286"/>
    </location>
</feature>
<organism evidence="4 5">
    <name type="scientific">Panagrellus redivivus</name>
    <name type="common">Microworm</name>
    <dbReference type="NCBI Taxonomy" id="6233"/>
    <lineage>
        <taxon>Eukaryota</taxon>
        <taxon>Metazoa</taxon>
        <taxon>Ecdysozoa</taxon>
        <taxon>Nematoda</taxon>
        <taxon>Chromadorea</taxon>
        <taxon>Rhabditida</taxon>
        <taxon>Tylenchina</taxon>
        <taxon>Panagrolaimomorpha</taxon>
        <taxon>Panagrolaimoidea</taxon>
        <taxon>Panagrolaimidae</taxon>
        <taxon>Panagrellus</taxon>
    </lineage>
</organism>
<evidence type="ECO:0000256" key="1">
    <source>
        <dbReference type="SAM" id="MobiDB-lite"/>
    </source>
</evidence>
<feature type="signal peptide" evidence="3">
    <location>
        <begin position="1"/>
        <end position="19"/>
    </location>
</feature>
<feature type="chain" id="PRO_5028895202" evidence="3">
    <location>
        <begin position="20"/>
        <end position="627"/>
    </location>
</feature>
<keyword evidence="4" id="KW-1185">Reference proteome</keyword>
<proteinExistence type="predicted"/>
<evidence type="ECO:0000313" key="4">
    <source>
        <dbReference type="Proteomes" id="UP000492821"/>
    </source>
</evidence>
<dbReference type="Proteomes" id="UP000492821">
    <property type="component" value="Unassembled WGS sequence"/>
</dbReference>
<keyword evidence="2" id="KW-0812">Transmembrane</keyword>
<keyword evidence="3" id="KW-0732">Signal</keyword>
<feature type="compositionally biased region" description="Polar residues" evidence="1">
    <location>
        <begin position="327"/>
        <end position="336"/>
    </location>
</feature>
<feature type="compositionally biased region" description="Basic and acidic residues" evidence="1">
    <location>
        <begin position="362"/>
        <end position="384"/>
    </location>
</feature>
<reference evidence="5" key="2">
    <citation type="submission" date="2020-10" db="UniProtKB">
        <authorList>
            <consortium name="WormBaseParasite"/>
        </authorList>
    </citation>
    <scope>IDENTIFICATION</scope>
</reference>
<feature type="region of interest" description="Disordered" evidence="1">
    <location>
        <begin position="310"/>
        <end position="414"/>
    </location>
</feature>
<feature type="compositionally biased region" description="Low complexity" evidence="1">
    <location>
        <begin position="403"/>
        <end position="413"/>
    </location>
</feature>